<dbReference type="AlphaFoldDB" id="A0AAJ0FEU4"/>
<feature type="domain" description="Rad26-like C-terminal" evidence="3">
    <location>
        <begin position="822"/>
        <end position="886"/>
    </location>
</feature>
<feature type="domain" description="Rad26-like helical repeats" evidence="2">
    <location>
        <begin position="500"/>
        <end position="813"/>
    </location>
</feature>
<feature type="region of interest" description="Disordered" evidence="1">
    <location>
        <begin position="725"/>
        <end position="789"/>
    </location>
</feature>
<dbReference type="Proteomes" id="UP001244011">
    <property type="component" value="Unassembled WGS sequence"/>
</dbReference>
<dbReference type="RefSeq" id="XP_060282154.1">
    <property type="nucleotide sequence ID" value="XM_060424709.1"/>
</dbReference>
<feature type="region of interest" description="Disordered" evidence="1">
    <location>
        <begin position="206"/>
        <end position="227"/>
    </location>
</feature>
<feature type="region of interest" description="Disordered" evidence="1">
    <location>
        <begin position="24"/>
        <end position="189"/>
    </location>
</feature>
<evidence type="ECO:0000313" key="6">
    <source>
        <dbReference type="Proteomes" id="UP001244011"/>
    </source>
</evidence>
<dbReference type="EMBL" id="MU839013">
    <property type="protein sequence ID" value="KAK1765941.1"/>
    <property type="molecule type" value="Genomic_DNA"/>
</dbReference>
<organism evidence="5 6">
    <name type="scientific">Phialemonium atrogriseum</name>
    <dbReference type="NCBI Taxonomy" id="1093897"/>
    <lineage>
        <taxon>Eukaryota</taxon>
        <taxon>Fungi</taxon>
        <taxon>Dikarya</taxon>
        <taxon>Ascomycota</taxon>
        <taxon>Pezizomycotina</taxon>
        <taxon>Sordariomycetes</taxon>
        <taxon>Sordariomycetidae</taxon>
        <taxon>Cephalothecales</taxon>
        <taxon>Cephalothecaceae</taxon>
        <taxon>Phialemonium</taxon>
    </lineage>
</organism>
<feature type="compositionally biased region" description="Acidic residues" evidence="1">
    <location>
        <begin position="54"/>
        <end position="64"/>
    </location>
</feature>
<feature type="compositionally biased region" description="Low complexity" evidence="1">
    <location>
        <begin position="26"/>
        <end position="39"/>
    </location>
</feature>
<dbReference type="Pfam" id="PF21048">
    <property type="entry name" value="Rad26-like_N"/>
    <property type="match status" value="1"/>
</dbReference>
<sequence length="888" mass="96898">MDEFLDDDFDDLNDTVLQELENHAIQATQAQRPAQSQAPAPAPQPQSSGYGFGFEDDDLDDAVVIDESAQKLAGPVVGKPLPPQQSRMVPAIAGQPRLHQGGQPSAATSLPGRPQPRIPPRPVPPPLPSQRHHPRPLPPALPSQRYPPRPLPPQSRPAPPASQFNRPPPPGPISRHVQPSQATGAGNHTEVIAALQAQLSALQSELTSAKGESAILRSKYDKTQTSHEAEVARLKKLNAEQLAKQERAVEAAIAAERHATTELQFARQDLKEELGRAKNRRKDGATTPKKNNKNWGVGDGFDHVEILPSPTKGQGQRRRDPGPVAVPLAERTPTKGKRKRPAFDSPVMALETHSDDAIMLDGDDDGDDADAARAASLKSSAIGSRRTTLPFDFLMLALDHSALHGHPLTFDLFSRYAFPSDPTRSFASAIFEMLPRLGKSQQPIHLLIDFCEMILEMWVRCINERYYQPIFDLVALLSYTLQLNTISVAPHIVSTLLPTIQTTCFLVALPRFNSFNGDLSTHLDGAVQLLERDVDVTQSLSLLYLTALGCLGPIPSSDLPPGLQSSQNTPQMHFWKHMQLEFILMMLCPKHPEEDFLGMLSLLCTSVLPDSVGPIANPNLSLQLPGAGKPDDETPEFSARSLIDRISFYLAEPPNWAPRGSAKQCWVRLVVLRTLMAFAQSPFGALQLAGSALVIPRLVTVLCWAIDSLYDMDVPKGLWPLGNTGSQNAAQDSMTERGDSGHWGQDLDMTQEMRDGDAAQADQRGGLLDPADLGRTDNDDDDDVGDDMDDDTDRTRLLFQLISQLTLLLHTLITDPRTANVANMPAKLVTTHGASQRYLLTLARITFAEEDLVFETGIGADTVELAHELLELAVTPDEGEGVGEVFGP</sequence>
<evidence type="ECO:0000256" key="1">
    <source>
        <dbReference type="SAM" id="MobiDB-lite"/>
    </source>
</evidence>
<dbReference type="Pfam" id="PF21046">
    <property type="entry name" value="Rad26-like_C"/>
    <property type="match status" value="1"/>
</dbReference>
<proteinExistence type="predicted"/>
<feature type="compositionally biased region" description="Polar residues" evidence="1">
    <location>
        <begin position="177"/>
        <end position="186"/>
    </location>
</feature>
<dbReference type="Pfam" id="PF12331">
    <property type="entry name" value="Rad26-like_helical_rpts"/>
    <property type="match status" value="1"/>
</dbReference>
<feature type="compositionally biased region" description="Acidic residues" evidence="1">
    <location>
        <begin position="778"/>
        <end position="789"/>
    </location>
</feature>
<name>A0AAJ0FEU4_9PEZI</name>
<feature type="domain" description="Rad26-like N-terminal" evidence="4">
    <location>
        <begin position="393"/>
        <end position="439"/>
    </location>
</feature>
<dbReference type="InterPro" id="IPR048379">
    <property type="entry name" value="Rad26-like_C"/>
</dbReference>
<comment type="caution">
    <text evidence="5">The sequence shown here is derived from an EMBL/GenBank/DDBJ whole genome shotgun (WGS) entry which is preliminary data.</text>
</comment>
<dbReference type="GeneID" id="85307896"/>
<keyword evidence="6" id="KW-1185">Reference proteome</keyword>
<accession>A0AAJ0FEU4</accession>
<evidence type="ECO:0000259" key="4">
    <source>
        <dbReference type="Pfam" id="PF21048"/>
    </source>
</evidence>
<feature type="compositionally biased region" description="Basic and acidic residues" evidence="1">
    <location>
        <begin position="218"/>
        <end position="227"/>
    </location>
</feature>
<evidence type="ECO:0008006" key="7">
    <source>
        <dbReference type="Google" id="ProtNLM"/>
    </source>
</evidence>
<evidence type="ECO:0000259" key="2">
    <source>
        <dbReference type="Pfam" id="PF12331"/>
    </source>
</evidence>
<feature type="compositionally biased region" description="Pro residues" evidence="1">
    <location>
        <begin position="113"/>
        <end position="128"/>
    </location>
</feature>
<dbReference type="InterPro" id="IPR022093">
    <property type="entry name" value="Rad26-like_helical"/>
</dbReference>
<dbReference type="InterPro" id="IPR048380">
    <property type="entry name" value="Rad26-like_N"/>
</dbReference>
<reference evidence="5" key="1">
    <citation type="submission" date="2023-06" db="EMBL/GenBank/DDBJ databases">
        <title>Genome-scale phylogeny and comparative genomics of the fungal order Sordariales.</title>
        <authorList>
            <consortium name="Lawrence Berkeley National Laboratory"/>
            <person name="Hensen N."/>
            <person name="Bonometti L."/>
            <person name="Westerberg I."/>
            <person name="Brannstrom I.O."/>
            <person name="Guillou S."/>
            <person name="Cros-Aarteil S."/>
            <person name="Calhoun S."/>
            <person name="Haridas S."/>
            <person name="Kuo A."/>
            <person name="Mondo S."/>
            <person name="Pangilinan J."/>
            <person name="Riley R."/>
            <person name="Labutti K."/>
            <person name="Andreopoulos B."/>
            <person name="Lipzen A."/>
            <person name="Chen C."/>
            <person name="Yanf M."/>
            <person name="Daum C."/>
            <person name="Ng V."/>
            <person name="Clum A."/>
            <person name="Steindorff A."/>
            <person name="Ohm R."/>
            <person name="Martin F."/>
            <person name="Silar P."/>
            <person name="Natvig D."/>
            <person name="Lalanne C."/>
            <person name="Gautier V."/>
            <person name="Ament-Velasquez S.L."/>
            <person name="Kruys A."/>
            <person name="Hutchinson M.I."/>
            <person name="Powell A.J."/>
            <person name="Barry K."/>
            <person name="Miller A.N."/>
            <person name="Grigoriev I.V."/>
            <person name="Debuchy R."/>
            <person name="Gladieux P."/>
            <person name="Thoren M.H."/>
            <person name="Johannesson H."/>
        </authorList>
    </citation>
    <scope>NUCLEOTIDE SEQUENCE</scope>
    <source>
        <strain evidence="5">8032-3</strain>
    </source>
</reference>
<protein>
    <recommendedName>
        <fullName evidence="7">DNA repair protein Rad26</fullName>
    </recommendedName>
</protein>
<feature type="region of interest" description="Disordered" evidence="1">
    <location>
        <begin position="275"/>
        <end position="342"/>
    </location>
</feature>
<gene>
    <name evidence="5" type="ORF">QBC33DRAFT_453959</name>
</gene>
<evidence type="ECO:0000259" key="3">
    <source>
        <dbReference type="Pfam" id="PF21046"/>
    </source>
</evidence>
<evidence type="ECO:0000313" key="5">
    <source>
        <dbReference type="EMBL" id="KAK1765941.1"/>
    </source>
</evidence>
<feature type="compositionally biased region" description="Pro residues" evidence="1">
    <location>
        <begin position="136"/>
        <end position="172"/>
    </location>
</feature>